<gene>
    <name evidence="2" type="ORF">SAMN05421830_102322</name>
</gene>
<evidence type="ECO:0000313" key="2">
    <source>
        <dbReference type="EMBL" id="SFL47126.1"/>
    </source>
</evidence>
<dbReference type="CDD" id="cd00761">
    <property type="entry name" value="Glyco_tranf_GTA_type"/>
    <property type="match status" value="1"/>
</dbReference>
<proteinExistence type="predicted"/>
<dbReference type="InterPro" id="IPR029044">
    <property type="entry name" value="Nucleotide-diphossugar_trans"/>
</dbReference>
<feature type="domain" description="Glycosyltransferase 2-like" evidence="1">
    <location>
        <begin position="4"/>
        <end position="112"/>
    </location>
</feature>
<dbReference type="InterPro" id="IPR001173">
    <property type="entry name" value="Glyco_trans_2-like"/>
</dbReference>
<dbReference type="Gene3D" id="3.90.550.10">
    <property type="entry name" value="Spore Coat Polysaccharide Biosynthesis Protein SpsA, Chain A"/>
    <property type="match status" value="1"/>
</dbReference>
<dbReference type="InterPro" id="IPR050834">
    <property type="entry name" value="Glycosyltransf_2"/>
</dbReference>
<keyword evidence="3" id="KW-1185">Reference proteome</keyword>
<dbReference type="EMBL" id="FOTO01000002">
    <property type="protein sequence ID" value="SFL47126.1"/>
    <property type="molecule type" value="Genomic_DNA"/>
</dbReference>
<dbReference type="AlphaFoldDB" id="A0A8G2C1B9"/>
<dbReference type="SUPFAM" id="SSF53448">
    <property type="entry name" value="Nucleotide-diphospho-sugar transferases"/>
    <property type="match status" value="1"/>
</dbReference>
<organism evidence="2 3">
    <name type="scientific">Desulfomicrobium norvegicum (strain DSM 1741 / NCIMB 8310)</name>
    <name type="common">Desulfovibrio baculatus (strain Norway 4)</name>
    <name type="synonym">Desulfovibrio desulfuricans (strain Norway 4)</name>
    <dbReference type="NCBI Taxonomy" id="52561"/>
    <lineage>
        <taxon>Bacteria</taxon>
        <taxon>Pseudomonadati</taxon>
        <taxon>Thermodesulfobacteriota</taxon>
        <taxon>Desulfovibrionia</taxon>
        <taxon>Desulfovibrionales</taxon>
        <taxon>Desulfomicrobiaceae</taxon>
        <taxon>Desulfomicrobium</taxon>
    </lineage>
</organism>
<dbReference type="PANTHER" id="PTHR43685">
    <property type="entry name" value="GLYCOSYLTRANSFERASE"/>
    <property type="match status" value="1"/>
</dbReference>
<dbReference type="Pfam" id="PF00535">
    <property type="entry name" value="Glycos_transf_2"/>
    <property type="match status" value="1"/>
</dbReference>
<accession>A0A8G2C1B9</accession>
<name>A0A8G2C1B9_DESNO</name>
<dbReference type="OrthoDB" id="9801954at2"/>
<dbReference type="Proteomes" id="UP000199581">
    <property type="component" value="Unassembled WGS sequence"/>
</dbReference>
<sequence>MKVSLAIATIGRTKELKRLLESLCDQSHTDFEVLIADQNPPGFLDGTLGAFESQLDIRRVCISPCGVSAARNALFALFTGEIVAFPDDDCWYAHDTLEMVVSFFQQDIAINSAVGTWTHDEFAQSISEVKEHAIHAMNLRELFVRGETYVQFHRRSATIAIGMFDPELGPGTGLPYGCGEDTDYLLRAANHGPVYRAPAIRVFHPLPNTQNYSLAPKWRAYGRGRMYVLKKHNLSIWFKLANVVYPLWRGVVEGKANWAYRWHMFKGRLKGLLDN</sequence>
<reference evidence="2 3" key="1">
    <citation type="submission" date="2016-10" db="EMBL/GenBank/DDBJ databases">
        <authorList>
            <person name="Varghese N."/>
            <person name="Submissions S."/>
        </authorList>
    </citation>
    <scope>NUCLEOTIDE SEQUENCE [LARGE SCALE GENOMIC DNA]</scope>
    <source>
        <strain evidence="2 3">DSM 1741</strain>
    </source>
</reference>
<evidence type="ECO:0000313" key="3">
    <source>
        <dbReference type="Proteomes" id="UP000199581"/>
    </source>
</evidence>
<comment type="caution">
    <text evidence="2">The sequence shown here is derived from an EMBL/GenBank/DDBJ whole genome shotgun (WGS) entry which is preliminary data.</text>
</comment>
<evidence type="ECO:0000259" key="1">
    <source>
        <dbReference type="Pfam" id="PF00535"/>
    </source>
</evidence>
<protein>
    <submittedName>
        <fullName evidence="2">Glycosyltransferase involved in cell wall bisynthesis</fullName>
    </submittedName>
</protein>
<keyword evidence="2" id="KW-0808">Transferase</keyword>
<dbReference type="RefSeq" id="WP_092190134.1">
    <property type="nucleotide sequence ID" value="NZ_FOTO01000002.1"/>
</dbReference>
<dbReference type="GO" id="GO:0016740">
    <property type="term" value="F:transferase activity"/>
    <property type="evidence" value="ECO:0007669"/>
    <property type="project" value="UniProtKB-KW"/>
</dbReference>
<dbReference type="PANTHER" id="PTHR43685:SF2">
    <property type="entry name" value="GLYCOSYLTRANSFERASE 2-LIKE DOMAIN-CONTAINING PROTEIN"/>
    <property type="match status" value="1"/>
</dbReference>